<feature type="transmembrane region" description="Helical" evidence="2">
    <location>
        <begin position="104"/>
        <end position="124"/>
    </location>
</feature>
<evidence type="ECO:0000256" key="1">
    <source>
        <dbReference type="ARBA" id="ARBA00006803"/>
    </source>
</evidence>
<dbReference type="PANTHER" id="PTHR47518:SF10">
    <property type="entry name" value="G PROTEIN-COUPLED RECEPTOR-RELATED"/>
    <property type="match status" value="1"/>
</dbReference>
<keyword evidence="2" id="KW-1133">Transmembrane helix</keyword>
<reference evidence="3" key="1">
    <citation type="journal article" date="2013" name="Genetics">
        <title>The draft genome and transcriptome of Panagrellus redivivus are shaped by the harsh demands of a free-living lifestyle.</title>
        <authorList>
            <person name="Srinivasan J."/>
            <person name="Dillman A.R."/>
            <person name="Macchietto M.G."/>
            <person name="Heikkinen L."/>
            <person name="Lakso M."/>
            <person name="Fracchia K.M."/>
            <person name="Antoshechkin I."/>
            <person name="Mortazavi A."/>
            <person name="Wong G."/>
            <person name="Sternberg P.W."/>
        </authorList>
    </citation>
    <scope>NUCLEOTIDE SEQUENCE [LARGE SCALE GENOMIC DNA]</scope>
    <source>
        <strain evidence="3">MT8872</strain>
    </source>
</reference>
<name>A0A7E4V778_PANRE</name>
<proteinExistence type="inferred from homology"/>
<keyword evidence="3" id="KW-1185">Reference proteome</keyword>
<dbReference type="InterPro" id="IPR052854">
    <property type="entry name" value="Serpentine_rcpt_epsilon"/>
</dbReference>
<organism evidence="3 4">
    <name type="scientific">Panagrellus redivivus</name>
    <name type="common">Microworm</name>
    <dbReference type="NCBI Taxonomy" id="6233"/>
    <lineage>
        <taxon>Eukaryota</taxon>
        <taxon>Metazoa</taxon>
        <taxon>Ecdysozoa</taxon>
        <taxon>Nematoda</taxon>
        <taxon>Chromadorea</taxon>
        <taxon>Rhabditida</taxon>
        <taxon>Tylenchina</taxon>
        <taxon>Panagrolaimomorpha</taxon>
        <taxon>Panagrolaimoidea</taxon>
        <taxon>Panagrolaimidae</taxon>
        <taxon>Panagrellus</taxon>
    </lineage>
</organism>
<dbReference type="InterPro" id="IPR004151">
    <property type="entry name" value="7TM_GPCR_serpentine_rcpt_Sre"/>
</dbReference>
<feature type="transmembrane region" description="Helical" evidence="2">
    <location>
        <begin position="136"/>
        <end position="158"/>
    </location>
</feature>
<dbReference type="PANTHER" id="PTHR47518">
    <property type="entry name" value="SERPENTINE RECEPTOR CLASS EPSILON-13-RELATED"/>
    <property type="match status" value="1"/>
</dbReference>
<protein>
    <submittedName>
        <fullName evidence="4">Serpentine Receptor, class J</fullName>
    </submittedName>
</protein>
<accession>A0A7E4V778</accession>
<dbReference type="Proteomes" id="UP000492821">
    <property type="component" value="Unassembled WGS sequence"/>
</dbReference>
<feature type="transmembrane region" description="Helical" evidence="2">
    <location>
        <begin position="217"/>
        <end position="240"/>
    </location>
</feature>
<feature type="transmembrane region" description="Helical" evidence="2">
    <location>
        <begin position="260"/>
        <end position="278"/>
    </location>
</feature>
<reference evidence="4" key="2">
    <citation type="submission" date="2020-10" db="UniProtKB">
        <authorList>
            <consortium name="WormBaseParasite"/>
        </authorList>
    </citation>
    <scope>IDENTIFICATION</scope>
</reference>
<feature type="transmembrane region" description="Helical" evidence="2">
    <location>
        <begin position="61"/>
        <end position="84"/>
    </location>
</feature>
<feature type="transmembrane region" description="Helical" evidence="2">
    <location>
        <begin position="20"/>
        <end position="40"/>
    </location>
</feature>
<evidence type="ECO:0000256" key="2">
    <source>
        <dbReference type="SAM" id="Phobius"/>
    </source>
</evidence>
<comment type="similarity">
    <text evidence="1">Belongs to the nematode receptor-like protein sre family.</text>
</comment>
<evidence type="ECO:0000313" key="4">
    <source>
        <dbReference type="WBParaSite" id="Pan_g16892.t1"/>
    </source>
</evidence>
<dbReference type="GO" id="GO:0016020">
    <property type="term" value="C:membrane"/>
    <property type="evidence" value="ECO:0007669"/>
    <property type="project" value="InterPro"/>
</dbReference>
<keyword evidence="2" id="KW-0812">Transmembrane</keyword>
<feature type="transmembrane region" description="Helical" evidence="2">
    <location>
        <begin position="164"/>
        <end position="186"/>
    </location>
</feature>
<dbReference type="GO" id="GO:0007606">
    <property type="term" value="P:sensory perception of chemical stimulus"/>
    <property type="evidence" value="ECO:0007669"/>
    <property type="project" value="InterPro"/>
</dbReference>
<sequence length="342" mass="40554">MNSTNYFDISPQFPYKKLFVVTNVVGIIVESLTIVHVLIIMKLFMRITVVHMHMKIISYNLWVCLILRSIFNATFHIFNAFYWYPLDVETTKQWFDALRDVFNMGLIIFPVNNLCERIFATIFVHMYEKWFSLKFVTAMCIIPWSMCIYLTVHLYFLWDVFEITILYAGYESFFIFSFIVYIILYLRERKMENKHKPMLSLSERYQRVENQKCCQTIFRFALSSIAIVIHTIVFILGLWYVYPYYYLNVSLQDKIAFSRLFLTLGESIVALALPMHFAHINETLLSNYNSIVRSCFKRQTKVQPESPNQIKSLSGHNLVMPDETAYYFTALQDQWNSVESAT</sequence>
<evidence type="ECO:0000313" key="3">
    <source>
        <dbReference type="Proteomes" id="UP000492821"/>
    </source>
</evidence>
<dbReference type="AlphaFoldDB" id="A0A7E4V778"/>
<dbReference type="Pfam" id="PF03125">
    <property type="entry name" value="Sre"/>
    <property type="match status" value="1"/>
</dbReference>
<keyword evidence="2" id="KW-0472">Membrane</keyword>
<dbReference type="WBParaSite" id="Pan_g16892.t1">
    <property type="protein sequence ID" value="Pan_g16892.t1"/>
    <property type="gene ID" value="Pan_g16892"/>
</dbReference>